<keyword evidence="8 16" id="KW-0067">ATP-binding</keyword>
<dbReference type="GO" id="GO:0004828">
    <property type="term" value="F:serine-tRNA ligase activity"/>
    <property type="evidence" value="ECO:0007669"/>
    <property type="project" value="UniProtKB-UniRule"/>
</dbReference>
<gene>
    <name evidence="19" type="ORF">SAMN05444274_10586</name>
</gene>
<name>A0A1M5BCY5_9BACT</name>
<feature type="coiled-coil region" evidence="17">
    <location>
        <begin position="25"/>
        <end position="106"/>
    </location>
</feature>
<dbReference type="PRINTS" id="PR00981">
    <property type="entry name" value="TRNASYNTHSER"/>
</dbReference>
<evidence type="ECO:0000256" key="8">
    <source>
        <dbReference type="ARBA" id="ARBA00022840"/>
    </source>
</evidence>
<feature type="domain" description="Aminoacyl-transfer RNA synthetases class-II family profile" evidence="18">
    <location>
        <begin position="175"/>
        <end position="416"/>
    </location>
</feature>
<evidence type="ECO:0000256" key="1">
    <source>
        <dbReference type="ARBA" id="ARBA00004496"/>
    </source>
</evidence>
<evidence type="ECO:0000313" key="20">
    <source>
        <dbReference type="Proteomes" id="UP000184164"/>
    </source>
</evidence>
<comment type="subcellular location">
    <subcellularLocation>
        <location evidence="1">Cytoplasm</location>
    </subcellularLocation>
</comment>
<accession>A0A1M5BCY5</accession>
<dbReference type="EC" id="6.1.1.11" evidence="4 14"/>
<evidence type="ECO:0000256" key="7">
    <source>
        <dbReference type="ARBA" id="ARBA00022741"/>
    </source>
</evidence>
<organism evidence="19 20">
    <name type="scientific">Mariniphaga anaerophila</name>
    <dbReference type="NCBI Taxonomy" id="1484053"/>
    <lineage>
        <taxon>Bacteria</taxon>
        <taxon>Pseudomonadati</taxon>
        <taxon>Bacteroidota</taxon>
        <taxon>Bacteroidia</taxon>
        <taxon>Marinilabiliales</taxon>
        <taxon>Prolixibacteraceae</taxon>
        <taxon>Mariniphaga</taxon>
    </lineage>
</organism>
<keyword evidence="6" id="KW-0436">Ligase</keyword>
<protein>
    <recommendedName>
        <fullName evidence="11 14">Serine--tRNA ligase</fullName>
        <ecNumber evidence="4 14">6.1.1.11</ecNumber>
    </recommendedName>
</protein>
<dbReference type="InterPro" id="IPR015866">
    <property type="entry name" value="Ser-tRNA-synth_1_N"/>
</dbReference>
<dbReference type="InterPro" id="IPR002317">
    <property type="entry name" value="Ser-tRNA-ligase_type_1"/>
</dbReference>
<proteinExistence type="inferred from homology"/>
<evidence type="ECO:0000256" key="16">
    <source>
        <dbReference type="PIRSR" id="PIRSR001529-2"/>
    </source>
</evidence>
<evidence type="ECO:0000256" key="17">
    <source>
        <dbReference type="SAM" id="Coils"/>
    </source>
</evidence>
<dbReference type="NCBIfam" id="TIGR00414">
    <property type="entry name" value="serS"/>
    <property type="match status" value="1"/>
</dbReference>
<feature type="binding site" evidence="16">
    <location>
        <begin position="351"/>
        <end position="354"/>
    </location>
    <ligand>
        <name>ATP</name>
        <dbReference type="ChEBI" id="CHEBI:30616"/>
    </ligand>
</feature>
<dbReference type="Proteomes" id="UP000184164">
    <property type="component" value="Unassembled WGS sequence"/>
</dbReference>
<comment type="similarity">
    <text evidence="3">Belongs to the class-II aminoacyl-tRNA synthetase family. Type-1 seryl-tRNA synthetase subfamily.</text>
</comment>
<dbReference type="OrthoDB" id="9804647at2"/>
<dbReference type="InterPro" id="IPR042103">
    <property type="entry name" value="SerRS_1_N_sf"/>
</dbReference>
<dbReference type="CDD" id="cd00770">
    <property type="entry name" value="SerRS_core"/>
    <property type="match status" value="1"/>
</dbReference>
<reference evidence="19 20" key="1">
    <citation type="submission" date="2016-11" db="EMBL/GenBank/DDBJ databases">
        <authorList>
            <person name="Jaros S."/>
            <person name="Januszkiewicz K."/>
            <person name="Wedrychowicz H."/>
        </authorList>
    </citation>
    <scope>NUCLEOTIDE SEQUENCE [LARGE SCALE GENOMIC DNA]</scope>
    <source>
        <strain evidence="19 20">DSM 26910</strain>
    </source>
</reference>
<evidence type="ECO:0000256" key="12">
    <source>
        <dbReference type="ARBA" id="ARBA00047929"/>
    </source>
</evidence>
<feature type="binding site" evidence="15">
    <location>
        <position position="385"/>
    </location>
    <ligand>
        <name>L-serine</name>
        <dbReference type="ChEBI" id="CHEBI:33384"/>
    </ligand>
</feature>
<evidence type="ECO:0000256" key="2">
    <source>
        <dbReference type="ARBA" id="ARBA00005045"/>
    </source>
</evidence>
<dbReference type="InterPro" id="IPR045864">
    <property type="entry name" value="aa-tRNA-synth_II/BPL/LPL"/>
</dbReference>
<evidence type="ECO:0000256" key="6">
    <source>
        <dbReference type="ARBA" id="ARBA00022598"/>
    </source>
</evidence>
<dbReference type="SUPFAM" id="SSF55681">
    <property type="entry name" value="Class II aaRS and biotin synthetases"/>
    <property type="match status" value="1"/>
</dbReference>
<dbReference type="RefSeq" id="WP_073001885.1">
    <property type="nucleotide sequence ID" value="NZ_FQUM01000005.1"/>
</dbReference>
<dbReference type="PROSITE" id="PS50862">
    <property type="entry name" value="AA_TRNA_LIGASE_II"/>
    <property type="match status" value="1"/>
</dbReference>
<keyword evidence="5" id="KW-0963">Cytoplasm</keyword>
<evidence type="ECO:0000256" key="15">
    <source>
        <dbReference type="PIRSR" id="PIRSR001529-1"/>
    </source>
</evidence>
<evidence type="ECO:0000256" key="10">
    <source>
        <dbReference type="ARBA" id="ARBA00023146"/>
    </source>
</evidence>
<evidence type="ECO:0000256" key="3">
    <source>
        <dbReference type="ARBA" id="ARBA00010728"/>
    </source>
</evidence>
<feature type="binding site" evidence="15">
    <location>
        <position position="233"/>
    </location>
    <ligand>
        <name>L-serine</name>
        <dbReference type="ChEBI" id="CHEBI:33384"/>
    </ligand>
</feature>
<dbReference type="InterPro" id="IPR010978">
    <property type="entry name" value="tRNA-bd_arm"/>
</dbReference>
<dbReference type="PANTHER" id="PTHR43697">
    <property type="entry name" value="SERYL-TRNA SYNTHETASE"/>
    <property type="match status" value="1"/>
</dbReference>
<feature type="binding site" evidence="16">
    <location>
        <begin position="264"/>
        <end position="266"/>
    </location>
    <ligand>
        <name>ATP</name>
        <dbReference type="ChEBI" id="CHEBI:30616"/>
    </ligand>
</feature>
<dbReference type="InterPro" id="IPR033729">
    <property type="entry name" value="SerRS_core"/>
</dbReference>
<evidence type="ECO:0000256" key="5">
    <source>
        <dbReference type="ARBA" id="ARBA00022490"/>
    </source>
</evidence>
<dbReference type="PANTHER" id="PTHR43697:SF1">
    <property type="entry name" value="SERINE--TRNA LIGASE"/>
    <property type="match status" value="1"/>
</dbReference>
<comment type="pathway">
    <text evidence="2">Aminoacyl-tRNA biosynthesis; selenocysteinyl-tRNA(Sec) biosynthesis; L-seryl-tRNA(Sec) from L-serine and tRNA(Sec): step 1/1.</text>
</comment>
<dbReference type="GO" id="GO:0005737">
    <property type="term" value="C:cytoplasm"/>
    <property type="evidence" value="ECO:0007669"/>
    <property type="project" value="UniProtKB-SubCell"/>
</dbReference>
<dbReference type="Pfam" id="PF00587">
    <property type="entry name" value="tRNA-synt_2b"/>
    <property type="match status" value="1"/>
</dbReference>
<evidence type="ECO:0000256" key="14">
    <source>
        <dbReference type="NCBIfam" id="TIGR00414"/>
    </source>
</evidence>
<evidence type="ECO:0000256" key="4">
    <source>
        <dbReference type="ARBA" id="ARBA00012840"/>
    </source>
</evidence>
<comment type="catalytic activity">
    <reaction evidence="12">
        <text>tRNA(Sec) + L-serine + ATP = L-seryl-tRNA(Sec) + AMP + diphosphate + H(+)</text>
        <dbReference type="Rhea" id="RHEA:42580"/>
        <dbReference type="Rhea" id="RHEA-COMP:9742"/>
        <dbReference type="Rhea" id="RHEA-COMP:10128"/>
        <dbReference type="ChEBI" id="CHEBI:15378"/>
        <dbReference type="ChEBI" id="CHEBI:30616"/>
        <dbReference type="ChEBI" id="CHEBI:33019"/>
        <dbReference type="ChEBI" id="CHEBI:33384"/>
        <dbReference type="ChEBI" id="CHEBI:78442"/>
        <dbReference type="ChEBI" id="CHEBI:78533"/>
        <dbReference type="ChEBI" id="CHEBI:456215"/>
        <dbReference type="EC" id="6.1.1.11"/>
    </reaction>
</comment>
<keyword evidence="7" id="KW-0547">Nucleotide-binding</keyword>
<dbReference type="PIRSF" id="PIRSF001529">
    <property type="entry name" value="Ser-tRNA-synth_IIa"/>
    <property type="match status" value="1"/>
</dbReference>
<comment type="catalytic activity">
    <reaction evidence="13">
        <text>tRNA(Ser) + L-serine + ATP = L-seryl-tRNA(Ser) + AMP + diphosphate + H(+)</text>
        <dbReference type="Rhea" id="RHEA:12292"/>
        <dbReference type="Rhea" id="RHEA-COMP:9669"/>
        <dbReference type="Rhea" id="RHEA-COMP:9703"/>
        <dbReference type="ChEBI" id="CHEBI:15378"/>
        <dbReference type="ChEBI" id="CHEBI:30616"/>
        <dbReference type="ChEBI" id="CHEBI:33019"/>
        <dbReference type="ChEBI" id="CHEBI:33384"/>
        <dbReference type="ChEBI" id="CHEBI:78442"/>
        <dbReference type="ChEBI" id="CHEBI:78533"/>
        <dbReference type="ChEBI" id="CHEBI:456215"/>
        <dbReference type="EC" id="6.1.1.11"/>
    </reaction>
</comment>
<evidence type="ECO:0000256" key="9">
    <source>
        <dbReference type="ARBA" id="ARBA00022917"/>
    </source>
</evidence>
<dbReference type="EMBL" id="FQUM01000005">
    <property type="protein sequence ID" value="SHF40167.1"/>
    <property type="molecule type" value="Genomic_DNA"/>
</dbReference>
<dbReference type="STRING" id="1484053.SAMN05444274_10586"/>
<dbReference type="InterPro" id="IPR002314">
    <property type="entry name" value="aa-tRNA-synt_IIb"/>
</dbReference>
<dbReference type="Pfam" id="PF02403">
    <property type="entry name" value="Seryl_tRNA_N"/>
    <property type="match status" value="1"/>
</dbReference>
<evidence type="ECO:0000256" key="11">
    <source>
        <dbReference type="ARBA" id="ARBA00039158"/>
    </source>
</evidence>
<feature type="binding site" evidence="15">
    <location>
        <position position="287"/>
    </location>
    <ligand>
        <name>L-serine</name>
        <dbReference type="ChEBI" id="CHEBI:33384"/>
    </ligand>
</feature>
<feature type="binding site" evidence="15">
    <location>
        <position position="264"/>
    </location>
    <ligand>
        <name>L-serine</name>
        <dbReference type="ChEBI" id="CHEBI:33384"/>
    </ligand>
</feature>
<keyword evidence="10 19" id="KW-0030">Aminoacyl-tRNA synthetase</keyword>
<dbReference type="GO" id="GO:0005524">
    <property type="term" value="F:ATP binding"/>
    <property type="evidence" value="ECO:0007669"/>
    <property type="project" value="UniProtKB-KW"/>
</dbReference>
<dbReference type="AlphaFoldDB" id="A0A1M5BCY5"/>
<dbReference type="InterPro" id="IPR006195">
    <property type="entry name" value="aa-tRNA-synth_II"/>
</dbReference>
<dbReference type="SUPFAM" id="SSF46589">
    <property type="entry name" value="tRNA-binding arm"/>
    <property type="match status" value="1"/>
</dbReference>
<dbReference type="Gene3D" id="3.30.930.10">
    <property type="entry name" value="Bira Bifunctional Protein, Domain 2"/>
    <property type="match status" value="1"/>
</dbReference>
<dbReference type="GO" id="GO:0006434">
    <property type="term" value="P:seryl-tRNA aminoacylation"/>
    <property type="evidence" value="ECO:0007669"/>
    <property type="project" value="UniProtKB-UniRule"/>
</dbReference>
<sequence length="423" mass="47765">MLNLKFIQDSPELVIEKLKKKNFDAREIVDKIVDLYRQKNDAQQKAEQAKSEMNKISKEIGVLFREGKKDEADAAKARTSELKDTIKQLDSQFSDIENKVAELQVLLPNLPHESVPFGKGEEDNEIVKTVGEMPQLPDGAMPHWELAQKYNLIDFELGVKITGAGFPVYRGKGCRLQRALINFFLDENRNAGYEEIQPPLVVNEDSGFGTGQLPDKEGQMYHVNLDNLYLIPTAEVPVTNIYRNVILDAKDLPLKNTAYSACFRREAGSYGKDVRGLNRLHQFDKVEIVQIAHPDKSYGILDEMVQHVAGLVEKLELPYRIVRLCGGDLSFTSALTYDFEVWSAAQQKWLEVSSVSNFESFQANRLKLRFRDENSKKPQIAHTLNGSALALPRIVAALLENNQTSDGIRIPKALVPYTGFEKI</sequence>
<evidence type="ECO:0000256" key="13">
    <source>
        <dbReference type="ARBA" id="ARBA00048823"/>
    </source>
</evidence>
<evidence type="ECO:0000259" key="18">
    <source>
        <dbReference type="PROSITE" id="PS50862"/>
    </source>
</evidence>
<dbReference type="Gene3D" id="1.10.287.40">
    <property type="entry name" value="Serine-tRNA synthetase, tRNA binding domain"/>
    <property type="match status" value="1"/>
</dbReference>
<evidence type="ECO:0000313" key="19">
    <source>
        <dbReference type="EMBL" id="SHF40167.1"/>
    </source>
</evidence>
<keyword evidence="9" id="KW-0648">Protein biosynthesis</keyword>
<keyword evidence="20" id="KW-1185">Reference proteome</keyword>
<keyword evidence="17" id="KW-0175">Coiled coil</keyword>